<organism evidence="1">
    <name type="scientific">Arundo donax</name>
    <name type="common">Giant reed</name>
    <name type="synonym">Donax arundinaceus</name>
    <dbReference type="NCBI Taxonomy" id="35708"/>
    <lineage>
        <taxon>Eukaryota</taxon>
        <taxon>Viridiplantae</taxon>
        <taxon>Streptophyta</taxon>
        <taxon>Embryophyta</taxon>
        <taxon>Tracheophyta</taxon>
        <taxon>Spermatophyta</taxon>
        <taxon>Magnoliopsida</taxon>
        <taxon>Liliopsida</taxon>
        <taxon>Poales</taxon>
        <taxon>Poaceae</taxon>
        <taxon>PACMAD clade</taxon>
        <taxon>Arundinoideae</taxon>
        <taxon>Arundineae</taxon>
        <taxon>Arundo</taxon>
    </lineage>
</organism>
<sequence>MCKDPLQHVFWTHLNDLSLLIFLNIKEFKRCELSTVQLVRVIVIKPTHPCSCPILINTQSTFGAQSPREF</sequence>
<protein>
    <submittedName>
        <fullName evidence="1">Uncharacterized protein</fullName>
    </submittedName>
</protein>
<name>A0A0A9DMF5_ARUDO</name>
<evidence type="ECO:0000313" key="1">
    <source>
        <dbReference type="EMBL" id="JAD86840.1"/>
    </source>
</evidence>
<dbReference type="AlphaFoldDB" id="A0A0A9DMF5"/>
<reference evidence="1" key="2">
    <citation type="journal article" date="2015" name="Data Brief">
        <title>Shoot transcriptome of the giant reed, Arundo donax.</title>
        <authorList>
            <person name="Barrero R.A."/>
            <person name="Guerrero F.D."/>
            <person name="Moolhuijzen P."/>
            <person name="Goolsby J.A."/>
            <person name="Tidwell J."/>
            <person name="Bellgard S.E."/>
            <person name="Bellgard M.I."/>
        </authorList>
    </citation>
    <scope>NUCLEOTIDE SEQUENCE</scope>
    <source>
        <tissue evidence="1">Shoot tissue taken approximately 20 cm above the soil surface</tissue>
    </source>
</reference>
<proteinExistence type="predicted"/>
<accession>A0A0A9DMF5</accession>
<dbReference type="EMBL" id="GBRH01211055">
    <property type="protein sequence ID" value="JAD86840.1"/>
    <property type="molecule type" value="Transcribed_RNA"/>
</dbReference>
<reference evidence="1" key="1">
    <citation type="submission" date="2014-09" db="EMBL/GenBank/DDBJ databases">
        <authorList>
            <person name="Magalhaes I.L.F."/>
            <person name="Oliveira U."/>
            <person name="Santos F.R."/>
            <person name="Vidigal T.H.D.A."/>
            <person name="Brescovit A.D."/>
            <person name="Santos A.J."/>
        </authorList>
    </citation>
    <scope>NUCLEOTIDE SEQUENCE</scope>
    <source>
        <tissue evidence="1">Shoot tissue taken approximately 20 cm above the soil surface</tissue>
    </source>
</reference>